<keyword evidence="2" id="KW-1185">Reference proteome</keyword>
<protein>
    <recommendedName>
        <fullName evidence="3">TolB protein</fullName>
    </recommendedName>
</protein>
<evidence type="ECO:0000313" key="2">
    <source>
        <dbReference type="Proteomes" id="UP000295008"/>
    </source>
</evidence>
<organism evidence="1 2">
    <name type="scientific">Hydrogenispora ethanolica</name>
    <dbReference type="NCBI Taxonomy" id="1082276"/>
    <lineage>
        <taxon>Bacteria</taxon>
        <taxon>Bacillati</taxon>
        <taxon>Bacillota</taxon>
        <taxon>Hydrogenispora</taxon>
    </lineage>
</organism>
<comment type="caution">
    <text evidence="1">The sequence shown here is derived from an EMBL/GenBank/DDBJ whole genome shotgun (WGS) entry which is preliminary data.</text>
</comment>
<sequence>MKRFDIIIFLNIFLLFIISNFLQGCTLKDKLTGYLLIPMSTALDQNVGIFTIDLKNNEQLNKYFLDKKYKYVSFPVMKDGNLYCIAQNTKDNYYAIVEIKENRVSEIIKSDRKIISYSIEPNEKIVFIQEQNSRSYIFSKSAQGGRITRLYDGEIDEESKPIIDSDGSVIFVSRDDRIFNIKRVHDNGEIKSLVNGRYPLLMNAGTDLIYYKSRSIMRYNLSNRKEKRIKSDITLEETPVLSPDEKYLAFFEIDYVSTFGGEWTDFLSIMSLNSREKRHIKAYNKARIRLTLSGIDWVDNK</sequence>
<dbReference type="AlphaFoldDB" id="A0A4R1QU92"/>
<dbReference type="InterPro" id="IPR011042">
    <property type="entry name" value="6-blade_b-propeller_TolB-like"/>
</dbReference>
<name>A0A4R1QU92_HYDET</name>
<dbReference type="Gene3D" id="2.120.10.30">
    <property type="entry name" value="TolB, C-terminal domain"/>
    <property type="match status" value="1"/>
</dbReference>
<accession>A0A4R1QU92</accession>
<dbReference type="EMBL" id="SLUN01000063">
    <property type="protein sequence ID" value="TCL54484.1"/>
    <property type="molecule type" value="Genomic_DNA"/>
</dbReference>
<gene>
    <name evidence="1" type="ORF">EDC14_10631</name>
</gene>
<dbReference type="Proteomes" id="UP000295008">
    <property type="component" value="Unassembled WGS sequence"/>
</dbReference>
<dbReference type="RefSeq" id="WP_132018014.1">
    <property type="nucleotide sequence ID" value="NZ_SLUN01000063.1"/>
</dbReference>
<evidence type="ECO:0008006" key="3">
    <source>
        <dbReference type="Google" id="ProtNLM"/>
    </source>
</evidence>
<dbReference type="SUPFAM" id="SSF69304">
    <property type="entry name" value="Tricorn protease N-terminal domain"/>
    <property type="match status" value="1"/>
</dbReference>
<evidence type="ECO:0000313" key="1">
    <source>
        <dbReference type="EMBL" id="TCL54484.1"/>
    </source>
</evidence>
<reference evidence="1 2" key="1">
    <citation type="submission" date="2019-03" db="EMBL/GenBank/DDBJ databases">
        <title>Genomic Encyclopedia of Type Strains, Phase IV (KMG-IV): sequencing the most valuable type-strain genomes for metagenomic binning, comparative biology and taxonomic classification.</title>
        <authorList>
            <person name="Goeker M."/>
        </authorList>
    </citation>
    <scope>NUCLEOTIDE SEQUENCE [LARGE SCALE GENOMIC DNA]</scope>
    <source>
        <strain evidence="1 2">LX-B</strain>
    </source>
</reference>
<proteinExistence type="predicted"/>
<dbReference type="PROSITE" id="PS51257">
    <property type="entry name" value="PROKAR_LIPOPROTEIN"/>
    <property type="match status" value="1"/>
</dbReference>